<dbReference type="EMBL" id="JBITGY010000002">
    <property type="protein sequence ID" value="MFI6497463.1"/>
    <property type="molecule type" value="Genomic_DNA"/>
</dbReference>
<dbReference type="CDD" id="cd11030">
    <property type="entry name" value="CYP105-like"/>
    <property type="match status" value="1"/>
</dbReference>
<proteinExistence type="inferred from homology"/>
<evidence type="ECO:0000313" key="3">
    <source>
        <dbReference type="EMBL" id="MFI6497463.1"/>
    </source>
</evidence>
<evidence type="ECO:0000256" key="1">
    <source>
        <dbReference type="ARBA" id="ARBA00010617"/>
    </source>
</evidence>
<accession>A0ABW7YQ89</accession>
<dbReference type="InterPro" id="IPR002397">
    <property type="entry name" value="Cyt_P450_B"/>
</dbReference>
<organism evidence="3 4">
    <name type="scientific">Nonomuraea typhae</name>
    <dbReference type="NCBI Taxonomy" id="2603600"/>
    <lineage>
        <taxon>Bacteria</taxon>
        <taxon>Bacillati</taxon>
        <taxon>Actinomycetota</taxon>
        <taxon>Actinomycetes</taxon>
        <taxon>Streptosporangiales</taxon>
        <taxon>Streptosporangiaceae</taxon>
        <taxon>Nonomuraea</taxon>
    </lineage>
</organism>
<dbReference type="InterPro" id="IPR036396">
    <property type="entry name" value="Cyt_P450_sf"/>
</dbReference>
<keyword evidence="2" id="KW-0503">Monooxygenase</keyword>
<keyword evidence="2 3" id="KW-0560">Oxidoreductase</keyword>
<dbReference type="InterPro" id="IPR001128">
    <property type="entry name" value="Cyt_P450"/>
</dbReference>
<gene>
    <name evidence="3" type="ORF">ACIBG2_08770</name>
</gene>
<comment type="similarity">
    <text evidence="1 2">Belongs to the cytochrome P450 family.</text>
</comment>
<dbReference type="PRINTS" id="PR00385">
    <property type="entry name" value="P450"/>
</dbReference>
<dbReference type="GO" id="GO:0016491">
    <property type="term" value="F:oxidoreductase activity"/>
    <property type="evidence" value="ECO:0007669"/>
    <property type="project" value="UniProtKB-KW"/>
</dbReference>
<evidence type="ECO:0000313" key="4">
    <source>
        <dbReference type="Proteomes" id="UP001612741"/>
    </source>
</evidence>
<evidence type="ECO:0000256" key="2">
    <source>
        <dbReference type="RuleBase" id="RU000461"/>
    </source>
</evidence>
<keyword evidence="2" id="KW-0349">Heme</keyword>
<name>A0ABW7YQ89_9ACTN</name>
<dbReference type="InterPro" id="IPR017972">
    <property type="entry name" value="Cyt_P450_CS"/>
</dbReference>
<reference evidence="3 4" key="1">
    <citation type="submission" date="2024-10" db="EMBL/GenBank/DDBJ databases">
        <title>The Natural Products Discovery Center: Release of the First 8490 Sequenced Strains for Exploring Actinobacteria Biosynthetic Diversity.</title>
        <authorList>
            <person name="Kalkreuter E."/>
            <person name="Kautsar S.A."/>
            <person name="Yang D."/>
            <person name="Bader C.D."/>
            <person name="Teijaro C.N."/>
            <person name="Fluegel L."/>
            <person name="Davis C.M."/>
            <person name="Simpson J.R."/>
            <person name="Lauterbach L."/>
            <person name="Steele A.D."/>
            <person name="Gui C."/>
            <person name="Meng S."/>
            <person name="Li G."/>
            <person name="Viehrig K."/>
            <person name="Ye F."/>
            <person name="Su P."/>
            <person name="Kiefer A.F."/>
            <person name="Nichols A."/>
            <person name="Cepeda A.J."/>
            <person name="Yan W."/>
            <person name="Fan B."/>
            <person name="Jiang Y."/>
            <person name="Adhikari A."/>
            <person name="Zheng C.-J."/>
            <person name="Schuster L."/>
            <person name="Cowan T.M."/>
            <person name="Smanski M.J."/>
            <person name="Chevrette M.G."/>
            <person name="De Carvalho L.P.S."/>
            <person name="Shen B."/>
        </authorList>
    </citation>
    <scope>NUCLEOTIDE SEQUENCE [LARGE SCALE GENOMIC DNA]</scope>
    <source>
        <strain evidence="3 4">NPDC050545</strain>
    </source>
</reference>
<dbReference type="PANTHER" id="PTHR46696">
    <property type="entry name" value="P450, PUTATIVE (EUROFUNG)-RELATED"/>
    <property type="match status" value="1"/>
</dbReference>
<dbReference type="EC" id="1.14.-.-" evidence="3"/>
<dbReference type="PANTHER" id="PTHR46696:SF1">
    <property type="entry name" value="CYTOCHROME P450 YJIB-RELATED"/>
    <property type="match status" value="1"/>
</dbReference>
<comment type="caution">
    <text evidence="3">The sequence shown here is derived from an EMBL/GenBank/DDBJ whole genome shotgun (WGS) entry which is preliminary data.</text>
</comment>
<dbReference type="Gene3D" id="1.10.630.10">
    <property type="entry name" value="Cytochrome P450"/>
    <property type="match status" value="1"/>
</dbReference>
<sequence>MTTFPMARQRPLDPPDEFAALRAQDSVHRMTYPDGHEGWLVTGYGAARAILADTRFSNRPELQHQAVPARAEIMKHVKDIRQQPGMFLRMDPPDHTRYRKLLTGQFTVRRMKSLEPRIAEITEERLAAMTPGCDLVKVFALPIPSLVICELLGVPYEDREIFQRSSETMLSLETDAEGVLAAAEELAGYLYGLIARKRAEPDEALLSGLLDLEDDELLGVAILLLVAGHETTANMLGLGAFTLLTNPGQLELMRDDPSAVDNGVEELLRYLSIIHAGPVRAALEDVEVDGHLIRAGESVTISIPSANRDSGAFAGADDLDLTRQPNHHLSFGHGIHQCLGQQLARIEMRIALPALLRRFPSLRLACEPSEVPMRSDMAIYGVHSLPVTW</sequence>
<dbReference type="PRINTS" id="PR00359">
    <property type="entry name" value="BP450"/>
</dbReference>
<protein>
    <submittedName>
        <fullName evidence="3">Cytochrome P450</fullName>
        <ecNumber evidence="3">1.14.-.-</ecNumber>
    </submittedName>
</protein>
<dbReference type="RefSeq" id="WP_397080317.1">
    <property type="nucleotide sequence ID" value="NZ_JBITGY010000002.1"/>
</dbReference>
<dbReference type="Pfam" id="PF00067">
    <property type="entry name" value="p450"/>
    <property type="match status" value="1"/>
</dbReference>
<keyword evidence="2" id="KW-0408">Iron</keyword>
<dbReference type="Proteomes" id="UP001612741">
    <property type="component" value="Unassembled WGS sequence"/>
</dbReference>
<dbReference type="PROSITE" id="PS00086">
    <property type="entry name" value="CYTOCHROME_P450"/>
    <property type="match status" value="1"/>
</dbReference>
<keyword evidence="4" id="KW-1185">Reference proteome</keyword>
<dbReference type="SUPFAM" id="SSF48264">
    <property type="entry name" value="Cytochrome P450"/>
    <property type="match status" value="1"/>
</dbReference>
<keyword evidence="2" id="KW-0479">Metal-binding</keyword>